<feature type="region of interest" description="Disordered" evidence="1">
    <location>
        <begin position="1"/>
        <end position="32"/>
    </location>
</feature>
<feature type="compositionally biased region" description="Basic and acidic residues" evidence="1">
    <location>
        <begin position="23"/>
        <end position="32"/>
    </location>
</feature>
<gene>
    <name evidence="2" type="ORF">HUJ06_022612</name>
</gene>
<feature type="compositionally biased region" description="Polar residues" evidence="1">
    <location>
        <begin position="1"/>
        <end position="15"/>
    </location>
</feature>
<evidence type="ECO:0000256" key="1">
    <source>
        <dbReference type="SAM" id="MobiDB-lite"/>
    </source>
</evidence>
<accession>A0A822XPY4</accession>
<sequence>MGRISSVSLLPTSNTRKQRIDKKKIERDKHRESRDWPYLSRMWPESEIDCCKEKPSRVRFARGVNPRLRSVKMK</sequence>
<comment type="caution">
    <text evidence="2">The sequence shown here is derived from an EMBL/GenBank/DDBJ whole genome shotgun (WGS) entry which is preliminary data.</text>
</comment>
<dbReference type="EMBL" id="DUZY01000001">
    <property type="protein sequence ID" value="DAD21149.1"/>
    <property type="molecule type" value="Genomic_DNA"/>
</dbReference>
<dbReference type="Proteomes" id="UP000607653">
    <property type="component" value="Unassembled WGS sequence"/>
</dbReference>
<dbReference type="AlphaFoldDB" id="A0A822XPY4"/>
<evidence type="ECO:0000313" key="3">
    <source>
        <dbReference type="Proteomes" id="UP000607653"/>
    </source>
</evidence>
<organism evidence="2 3">
    <name type="scientific">Nelumbo nucifera</name>
    <name type="common">Sacred lotus</name>
    <dbReference type="NCBI Taxonomy" id="4432"/>
    <lineage>
        <taxon>Eukaryota</taxon>
        <taxon>Viridiplantae</taxon>
        <taxon>Streptophyta</taxon>
        <taxon>Embryophyta</taxon>
        <taxon>Tracheophyta</taxon>
        <taxon>Spermatophyta</taxon>
        <taxon>Magnoliopsida</taxon>
        <taxon>Proteales</taxon>
        <taxon>Nelumbonaceae</taxon>
        <taxon>Nelumbo</taxon>
    </lineage>
</organism>
<keyword evidence="3" id="KW-1185">Reference proteome</keyword>
<protein>
    <submittedName>
        <fullName evidence="2">Uncharacterized protein</fullName>
    </submittedName>
</protein>
<reference evidence="2 3" key="1">
    <citation type="journal article" date="2020" name="Mol. Biol. Evol.">
        <title>Distinct Expression and Methylation Patterns for Genes with Different Fates following a Single Whole-Genome Duplication in Flowering Plants.</title>
        <authorList>
            <person name="Shi T."/>
            <person name="Rahmani R.S."/>
            <person name="Gugger P.F."/>
            <person name="Wang M."/>
            <person name="Li H."/>
            <person name="Zhang Y."/>
            <person name="Li Z."/>
            <person name="Wang Q."/>
            <person name="Van de Peer Y."/>
            <person name="Marchal K."/>
            <person name="Chen J."/>
        </authorList>
    </citation>
    <scope>NUCLEOTIDE SEQUENCE [LARGE SCALE GENOMIC DNA]</scope>
    <source>
        <tissue evidence="2">Leaf</tissue>
    </source>
</reference>
<proteinExistence type="predicted"/>
<evidence type="ECO:0000313" key="2">
    <source>
        <dbReference type="EMBL" id="DAD21149.1"/>
    </source>
</evidence>
<name>A0A822XPY4_NELNU</name>